<proteinExistence type="predicted"/>
<reference evidence="2 3" key="1">
    <citation type="submission" date="2019-03" db="EMBL/GenBank/DDBJ databases">
        <title>Genomic Encyclopedia of Type Strains, Phase IV (KMG-IV): sequencing the most valuable type-strain genomes for metagenomic binning, comparative biology and taxonomic classification.</title>
        <authorList>
            <person name="Goeker M."/>
        </authorList>
    </citation>
    <scope>NUCLEOTIDE SEQUENCE [LARGE SCALE GENOMIC DNA]</scope>
    <source>
        <strain evidence="2 3">DSM 102940</strain>
    </source>
</reference>
<dbReference type="Pfam" id="PF06114">
    <property type="entry name" value="Peptidase_M78"/>
    <property type="match status" value="1"/>
</dbReference>
<evidence type="ECO:0000313" key="2">
    <source>
        <dbReference type="EMBL" id="TCO79089.1"/>
    </source>
</evidence>
<evidence type="ECO:0000313" key="3">
    <source>
        <dbReference type="Proteomes" id="UP000294919"/>
    </source>
</evidence>
<keyword evidence="3" id="KW-1185">Reference proteome</keyword>
<dbReference type="RefSeq" id="WP_132242809.1">
    <property type="nucleotide sequence ID" value="NZ_SLWV01000003.1"/>
</dbReference>
<evidence type="ECO:0000259" key="1">
    <source>
        <dbReference type="Pfam" id="PF06114"/>
    </source>
</evidence>
<dbReference type="AlphaFoldDB" id="A0A4R2L522"/>
<dbReference type="InterPro" id="IPR010359">
    <property type="entry name" value="IrrE_HExxH"/>
</dbReference>
<name>A0A4R2L522_9FIRM</name>
<accession>A0A4R2L522</accession>
<dbReference type="EMBL" id="SLWV01000003">
    <property type="protein sequence ID" value="TCO79089.1"/>
    <property type="molecule type" value="Genomic_DNA"/>
</dbReference>
<protein>
    <submittedName>
        <fullName evidence="2">Uncharacterized protein DUF955</fullName>
    </submittedName>
</protein>
<dbReference type="Proteomes" id="UP000294919">
    <property type="component" value="Unassembled WGS sequence"/>
</dbReference>
<feature type="domain" description="IrrE N-terminal-like" evidence="1">
    <location>
        <begin position="20"/>
        <end position="134"/>
    </location>
</feature>
<organism evidence="2 3">
    <name type="scientific">Marinisporobacter balticus</name>
    <dbReference type="NCBI Taxonomy" id="2018667"/>
    <lineage>
        <taxon>Bacteria</taxon>
        <taxon>Bacillati</taxon>
        <taxon>Bacillota</taxon>
        <taxon>Clostridia</taxon>
        <taxon>Peptostreptococcales</taxon>
        <taxon>Thermotaleaceae</taxon>
        <taxon>Marinisporobacter</taxon>
    </lineage>
</organism>
<dbReference type="OrthoDB" id="1707128at2"/>
<comment type="caution">
    <text evidence="2">The sequence shown here is derived from an EMBL/GenBank/DDBJ whole genome shotgun (WGS) entry which is preliminary data.</text>
</comment>
<sequence length="166" mass="19913">MIETSELENIIHKYHIIKEFTSLPESALGFYFYDGDYSMILISESLKNNERLYRTILAEEIGHFMTTVGDITPRRYLRYSEQIEIDKKELVALRWAVDFLLPTQMVLEVLRDRKACTVDELVDYFYVTKDFLMKKFEFMAKEKPIWKIDGKRCLYLYKLPSVFIYE</sequence>
<gene>
    <name evidence="2" type="ORF">EV214_103141</name>
</gene>